<dbReference type="Pfam" id="PF22612">
    <property type="entry name" value="GH113"/>
    <property type="match status" value="1"/>
</dbReference>
<name>A0A644Y984_9ZZZZ</name>
<gene>
    <name evidence="1" type="ORF">SDC9_69122</name>
</gene>
<comment type="caution">
    <text evidence="1">The sequence shown here is derived from an EMBL/GenBank/DDBJ whole genome shotgun (WGS) entry which is preliminary data.</text>
</comment>
<proteinExistence type="predicted"/>
<dbReference type="Gene3D" id="2.60.40.1120">
    <property type="entry name" value="Carboxypeptidase-like, regulatory domain"/>
    <property type="match status" value="1"/>
</dbReference>
<evidence type="ECO:0000313" key="1">
    <source>
        <dbReference type="EMBL" id="MPM22664.1"/>
    </source>
</evidence>
<evidence type="ECO:0008006" key="2">
    <source>
        <dbReference type="Google" id="ProtNLM"/>
    </source>
</evidence>
<dbReference type="PROSITE" id="PS51257">
    <property type="entry name" value="PROKAR_LIPOPROTEIN"/>
    <property type="match status" value="1"/>
</dbReference>
<dbReference type="InterPro" id="IPR055151">
    <property type="entry name" value="GH113"/>
</dbReference>
<dbReference type="GO" id="GO:0030246">
    <property type="term" value="F:carbohydrate binding"/>
    <property type="evidence" value="ECO:0007669"/>
    <property type="project" value="InterPro"/>
</dbReference>
<dbReference type="AlphaFoldDB" id="A0A644Y984"/>
<dbReference type="InterPro" id="IPR013784">
    <property type="entry name" value="Carb-bd-like_fold"/>
</dbReference>
<reference evidence="1" key="1">
    <citation type="submission" date="2019-08" db="EMBL/GenBank/DDBJ databases">
        <authorList>
            <person name="Kucharzyk K."/>
            <person name="Murdoch R.W."/>
            <person name="Higgins S."/>
            <person name="Loffler F."/>
        </authorList>
    </citation>
    <scope>NUCLEOTIDE SEQUENCE</scope>
</reference>
<sequence>MSRLSIPVKRSLWWITLVLFTGSSLLSACQNSPFTSETKEQYPQAEVVFQVTLPSAIPQESKLMLEVVDDVTGLAFNPTRYEMTQQDDRTYFVKLDLVMGSAVKYRYVRQADVSTVEFDTHGNQVRFRLAEIKGPAIFQDSVSGWIDQPYVGTVGRITGQMFDASTNTPAQNLLICADGLQTTTASDGTFILEGAAVGTHNLVAYSMDGQFSSFQQGVVVSEGANTPVVAALSKRDKVNITFNVTLPKDFVTDLPMRLATNLQSLGNAYTDLSSGSTMVAANLPVFTKKSGSTYTLTLTLPAGVDLRYKITLGDGLWNSELTDQGAFVIRQLLVGSKDQTINVKVATFTTPGFAPISFDVIDAAGLPADEIVSLQFNPFGWFEPIPMLKSGEKEWKYTLYSPMNILGPVEYRFCRNASCESGSSVADTAQAFTPSSTEQNLVATVTQWSNLQNYQLSPDQLVTSSDGLLPRTDFLTGFELDSSYSPTLEAYAPSGLAKVVNAGSNIVIFTPTWTAIRNNPPILSSIPGKNINFGSYSNLSQQIETNGAQIAIFPQIKIDGNPINFWKSASKQDWNQSWFDRYQRYILNAADWAAQSGADSLILGDPSVKFADKSSQRWQALVSLARTKFSGKIIGIYTYPTNGQDSSWLSSVDQVYVLYSPTLSQESASTTQNLIEIITNDLSKGLYPKLKDLKKPVLIGINYPSAQNAFAGCTDDLGSCVNNWGTGTPDSDVQLRIYNAAVIASASQGWVNGFISRNFKLETALSDNSSSINGKPSMDILWFWYHFILNKTS</sequence>
<protein>
    <recommendedName>
        <fullName evidence="2">CBM20 domain-containing protein</fullName>
    </recommendedName>
</protein>
<dbReference type="SUPFAM" id="SSF49452">
    <property type="entry name" value="Starch-binding domain-like"/>
    <property type="match status" value="1"/>
</dbReference>
<dbReference type="EMBL" id="VSSQ01003857">
    <property type="protein sequence ID" value="MPM22664.1"/>
    <property type="molecule type" value="Genomic_DNA"/>
</dbReference>
<dbReference type="Gene3D" id="3.20.20.80">
    <property type="entry name" value="Glycosidases"/>
    <property type="match status" value="1"/>
</dbReference>
<accession>A0A644Y984</accession>
<organism evidence="1">
    <name type="scientific">bioreactor metagenome</name>
    <dbReference type="NCBI Taxonomy" id="1076179"/>
    <lineage>
        <taxon>unclassified sequences</taxon>
        <taxon>metagenomes</taxon>
        <taxon>ecological metagenomes</taxon>
    </lineage>
</organism>